<reference evidence="2" key="1">
    <citation type="journal article" date="2020" name="mSystems">
        <title>Genome- and Community-Level Interaction Insights into Carbon Utilization and Element Cycling Functions of Hydrothermarchaeota in Hydrothermal Sediment.</title>
        <authorList>
            <person name="Zhou Z."/>
            <person name="Liu Y."/>
            <person name="Xu W."/>
            <person name="Pan J."/>
            <person name="Luo Z.H."/>
            <person name="Li M."/>
        </authorList>
    </citation>
    <scope>NUCLEOTIDE SEQUENCE [LARGE SCALE GENOMIC DNA]</scope>
    <source>
        <strain evidence="2">SpSt-258</strain>
    </source>
</reference>
<evidence type="ECO:0000256" key="1">
    <source>
        <dbReference type="SAM" id="SignalP"/>
    </source>
</evidence>
<gene>
    <name evidence="2" type="ORF">ENP86_03550</name>
</gene>
<feature type="chain" id="PRO_5030927759" description="Lipoprotein" evidence="1">
    <location>
        <begin position="26"/>
        <end position="251"/>
    </location>
</feature>
<dbReference type="AlphaFoldDB" id="A0A7V0Z4U3"/>
<evidence type="ECO:0008006" key="3">
    <source>
        <dbReference type="Google" id="ProtNLM"/>
    </source>
</evidence>
<evidence type="ECO:0000313" key="2">
    <source>
        <dbReference type="EMBL" id="HDY58612.1"/>
    </source>
</evidence>
<protein>
    <recommendedName>
        <fullName evidence="3">Lipoprotein</fullName>
    </recommendedName>
</protein>
<name>A0A7V0Z4U3_UNCW3</name>
<accession>A0A7V0Z4U3</accession>
<proteinExistence type="predicted"/>
<feature type="signal peptide" evidence="1">
    <location>
        <begin position="1"/>
        <end position="25"/>
    </location>
</feature>
<dbReference type="PROSITE" id="PS51257">
    <property type="entry name" value="PROKAR_LIPOPROTEIN"/>
    <property type="match status" value="1"/>
</dbReference>
<comment type="caution">
    <text evidence="2">The sequence shown here is derived from an EMBL/GenBank/DDBJ whole genome shotgun (WGS) entry which is preliminary data.</text>
</comment>
<keyword evidence="1" id="KW-0732">Signal</keyword>
<organism evidence="2">
    <name type="scientific">candidate division WOR-3 bacterium</name>
    <dbReference type="NCBI Taxonomy" id="2052148"/>
    <lineage>
        <taxon>Bacteria</taxon>
        <taxon>Bacteria division WOR-3</taxon>
    </lineage>
</organism>
<sequence length="251" mass="29134">MRFKNKIFYSSIIILFFLACPPASRSYTTASLGETYGTTLFLQKLLPEYDTTGYIVDLASNNPLLRARAILEQKYEFNPPVKILLVFAPKPAFYSWEFYYPPSQDSFDLMIHQAMKSKLSKTELVDDVVLGSQLFNFRTVPELQELGARYRADLCLLVFYRLLTTKPTSYLGFWPVNYMVGNFSSEYMFVDTRTGFFIISDQFSHSDRSSSNVMFDKDRTSELMGIFADKLANKIKESLKDFYQKQMEIKK</sequence>
<dbReference type="EMBL" id="DSKY01000010">
    <property type="protein sequence ID" value="HDY58612.1"/>
    <property type="molecule type" value="Genomic_DNA"/>
</dbReference>